<dbReference type="InParanoid" id="W0RK06"/>
<dbReference type="KEGG" id="gba:J421_2191"/>
<keyword evidence="3" id="KW-1185">Reference proteome</keyword>
<evidence type="ECO:0008006" key="4">
    <source>
        <dbReference type="Google" id="ProtNLM"/>
    </source>
</evidence>
<dbReference type="HOGENOM" id="CLU_1419664_0_0_0"/>
<dbReference type="AlphaFoldDB" id="W0RK06"/>
<evidence type="ECO:0000313" key="2">
    <source>
        <dbReference type="EMBL" id="AHG89728.1"/>
    </source>
</evidence>
<feature type="chain" id="PRO_5004795648" description="DUF4331 domain-containing protein" evidence="1">
    <location>
        <begin position="19"/>
        <end position="191"/>
    </location>
</feature>
<name>W0RK06_9BACT</name>
<accession>W0RK06</accession>
<feature type="signal peptide" evidence="1">
    <location>
        <begin position="1"/>
        <end position="18"/>
    </location>
</feature>
<evidence type="ECO:0000313" key="3">
    <source>
        <dbReference type="Proteomes" id="UP000019151"/>
    </source>
</evidence>
<proteinExistence type="predicted"/>
<dbReference type="InterPro" id="IPR025566">
    <property type="entry name" value="DUF4331"/>
</dbReference>
<dbReference type="Pfam" id="PF14224">
    <property type="entry name" value="DUF4331"/>
    <property type="match status" value="1"/>
</dbReference>
<organism evidence="2 3">
    <name type="scientific">Gemmatirosa kalamazoonensis</name>
    <dbReference type="NCBI Taxonomy" id="861299"/>
    <lineage>
        <taxon>Bacteria</taxon>
        <taxon>Pseudomonadati</taxon>
        <taxon>Gemmatimonadota</taxon>
        <taxon>Gemmatimonadia</taxon>
        <taxon>Gemmatimonadales</taxon>
        <taxon>Gemmatimonadaceae</taxon>
        <taxon>Gemmatirosa</taxon>
    </lineage>
</organism>
<dbReference type="RefSeq" id="WP_025411216.1">
    <property type="nucleotide sequence ID" value="NZ_CP007128.1"/>
</dbReference>
<gene>
    <name evidence="2" type="ORF">J421_2191</name>
</gene>
<dbReference type="OrthoDB" id="9797647at2"/>
<reference evidence="2 3" key="1">
    <citation type="journal article" date="2014" name="Genome Announc.">
        <title>Genome Sequence and Methylome of Soil Bacterium Gemmatirosa kalamazoonensis KBS708T, a Member of the Rarely Cultivated Gemmatimonadetes Phylum.</title>
        <authorList>
            <person name="Debruyn J.M."/>
            <person name="Radosevich M."/>
            <person name="Wommack K.E."/>
            <person name="Polson S.W."/>
            <person name="Hauser L.J."/>
            <person name="Fawaz M.N."/>
            <person name="Korlach J."/>
            <person name="Tsai Y.C."/>
        </authorList>
    </citation>
    <scope>NUCLEOTIDE SEQUENCE [LARGE SCALE GENOMIC DNA]</scope>
    <source>
        <strain evidence="2 3">KBS708</strain>
    </source>
</reference>
<protein>
    <recommendedName>
        <fullName evidence="4">DUF4331 domain-containing protein</fullName>
    </recommendedName>
</protein>
<sequence>MRNLRPWAAAALAALALAACRDTDRSPLAPNEPSFATSSSAIYDQVEFLGNPLVSEVTIQKANHDLYNRTQPYNTATFAPQTGAFVTGVAGRPQAYANTIASVLYPDMLVVDTSKPGSTAGWLSWALANGYGGRKLTDDVVDIALIAVFSDLLSPVGASCSPGQLPLCTDNVGANDRAFSPTFPYLATPNS</sequence>
<keyword evidence="1" id="KW-0732">Signal</keyword>
<dbReference type="EMBL" id="CP007128">
    <property type="protein sequence ID" value="AHG89728.1"/>
    <property type="molecule type" value="Genomic_DNA"/>
</dbReference>
<dbReference type="PROSITE" id="PS51257">
    <property type="entry name" value="PROKAR_LIPOPROTEIN"/>
    <property type="match status" value="1"/>
</dbReference>
<dbReference type="Proteomes" id="UP000019151">
    <property type="component" value="Chromosome"/>
</dbReference>
<dbReference type="STRING" id="861299.J421_2191"/>
<evidence type="ECO:0000256" key="1">
    <source>
        <dbReference type="SAM" id="SignalP"/>
    </source>
</evidence>